<dbReference type="Pfam" id="PF20253">
    <property type="entry name" value="DUF6604"/>
    <property type="match status" value="1"/>
</dbReference>
<evidence type="ECO:0000313" key="3">
    <source>
        <dbReference type="EMBL" id="EMT66930.1"/>
    </source>
</evidence>
<dbReference type="PANTHER" id="PTHR38795:SF1">
    <property type="entry name" value="DUF6604 DOMAIN-CONTAINING PROTEIN"/>
    <property type="match status" value="1"/>
</dbReference>
<evidence type="ECO:0000259" key="2">
    <source>
        <dbReference type="Pfam" id="PF20253"/>
    </source>
</evidence>
<feature type="domain" description="DUF6604" evidence="2">
    <location>
        <begin position="11"/>
        <end position="119"/>
    </location>
</feature>
<dbReference type="EMBL" id="KB726963">
    <property type="protein sequence ID" value="EMT66930.1"/>
    <property type="molecule type" value="Genomic_DNA"/>
</dbReference>
<dbReference type="AlphaFoldDB" id="N1RXC8"/>
<sequence>MVPGKLVGALQRYKEDTNSVAAWLASTAKHYGYKSQAAGPNDKDAQQKTSGRLKGKALKEAKSQPTGTKNGTGQKYIVALNDDIPMAEDIARHRKPTIPVPMSFVSTINRVIDRRSSFKA</sequence>
<dbReference type="Proteomes" id="UP000016929">
    <property type="component" value="Unassembled WGS sequence"/>
</dbReference>
<dbReference type="InterPro" id="IPR046539">
    <property type="entry name" value="DUF6604"/>
</dbReference>
<keyword evidence="4" id="KW-1185">Reference proteome</keyword>
<protein>
    <recommendedName>
        <fullName evidence="2">DUF6604 domain-containing protein</fullName>
    </recommendedName>
</protein>
<dbReference type="STRING" id="1229665.N1RXC8"/>
<name>N1RXC8_FUSC4</name>
<proteinExistence type="predicted"/>
<organism evidence="3 4">
    <name type="scientific">Fusarium oxysporum f. sp. cubense (strain race 4)</name>
    <name type="common">Panama disease fungus</name>
    <dbReference type="NCBI Taxonomy" id="2502994"/>
    <lineage>
        <taxon>Eukaryota</taxon>
        <taxon>Fungi</taxon>
        <taxon>Dikarya</taxon>
        <taxon>Ascomycota</taxon>
        <taxon>Pezizomycotina</taxon>
        <taxon>Sordariomycetes</taxon>
        <taxon>Hypocreomycetidae</taxon>
        <taxon>Hypocreales</taxon>
        <taxon>Nectriaceae</taxon>
        <taxon>Fusarium</taxon>
        <taxon>Fusarium oxysporum species complex</taxon>
    </lineage>
</organism>
<dbReference type="OrthoDB" id="5238236at2759"/>
<evidence type="ECO:0000256" key="1">
    <source>
        <dbReference type="SAM" id="MobiDB-lite"/>
    </source>
</evidence>
<feature type="compositionally biased region" description="Polar residues" evidence="1">
    <location>
        <begin position="63"/>
        <end position="73"/>
    </location>
</feature>
<dbReference type="HOGENOM" id="CLU_2171127_0_0_1"/>
<gene>
    <name evidence="3" type="ORF">FOC4_g10003468</name>
</gene>
<reference evidence="4" key="1">
    <citation type="submission" date="2012-09" db="EMBL/GenBank/DDBJ databases">
        <title>Genome sequencing and comparative transcriptomics of race 1 and race 4 of banana pathogen: Fusarium oxysporum f. sp. cubense.</title>
        <authorList>
            <person name="Fang X."/>
            <person name="Huang J."/>
        </authorList>
    </citation>
    <scope>NUCLEOTIDE SEQUENCE [LARGE SCALE GENOMIC DNA]</scope>
    <source>
        <strain evidence="4">race 4</strain>
    </source>
</reference>
<feature type="region of interest" description="Disordered" evidence="1">
    <location>
        <begin position="34"/>
        <end position="74"/>
    </location>
</feature>
<accession>N1RXC8</accession>
<reference evidence="4" key="2">
    <citation type="journal article" date="2014" name="PLoS ONE">
        <title>Genome and Transcriptome Analysis of the Fungal Pathogen Fusarium oxysporum f. sp. cubense Causing Banana Vascular Wilt Disease.</title>
        <authorList>
            <person name="Guo L."/>
            <person name="Han L."/>
            <person name="Yang L."/>
            <person name="Zeng H."/>
            <person name="Fan D."/>
            <person name="Zhu Y."/>
            <person name="Feng Y."/>
            <person name="Wang G."/>
            <person name="Peng C."/>
            <person name="Jiang X."/>
            <person name="Zhou D."/>
            <person name="Ni P."/>
            <person name="Liang C."/>
            <person name="Liu L."/>
            <person name="Wang J."/>
            <person name="Mao C."/>
            <person name="Fang X."/>
            <person name="Peng M."/>
            <person name="Huang J."/>
        </authorList>
    </citation>
    <scope>NUCLEOTIDE SEQUENCE [LARGE SCALE GENOMIC DNA]</scope>
    <source>
        <strain evidence="4">race 4</strain>
    </source>
</reference>
<dbReference type="PANTHER" id="PTHR38795">
    <property type="entry name" value="DUF6604 DOMAIN-CONTAINING PROTEIN"/>
    <property type="match status" value="1"/>
</dbReference>
<evidence type="ECO:0000313" key="4">
    <source>
        <dbReference type="Proteomes" id="UP000016929"/>
    </source>
</evidence>